<dbReference type="EMBL" id="MWAK01000207">
    <property type="protein sequence ID" value="OPZ91060.1"/>
    <property type="molecule type" value="Genomic_DNA"/>
</dbReference>
<dbReference type="GO" id="GO:0003677">
    <property type="term" value="F:DNA binding"/>
    <property type="evidence" value="ECO:0007669"/>
    <property type="project" value="UniProtKB-KW"/>
</dbReference>
<keyword evidence="1" id="KW-0238">DNA-binding</keyword>
<sequence length="147" mass="16528">MKLSTKGRYALRLMLELAQGQSRQPMLLRDIASRQQISPRYLEQLVLNLKAAGLVKSVRGARGGFLLARPAEKISLLDIYQASEGSSALVECLEDAGLCSRSRECASREVWLAVRNAMASTLQNWTLSQLLDQQREKNRPAEVMYYI</sequence>
<proteinExistence type="predicted"/>
<dbReference type="InterPro" id="IPR036390">
    <property type="entry name" value="WH_DNA-bd_sf"/>
</dbReference>
<dbReference type="NCBIfam" id="TIGR00738">
    <property type="entry name" value="rrf2_super"/>
    <property type="match status" value="1"/>
</dbReference>
<name>A0A1V5MDQ9_UNCT6</name>
<dbReference type="InterPro" id="IPR030489">
    <property type="entry name" value="TR_Rrf2-type_CS"/>
</dbReference>
<protein>
    <submittedName>
        <fullName evidence="2">HTH-type transcriptional regulator CymR</fullName>
    </submittedName>
</protein>
<reference evidence="2" key="1">
    <citation type="submission" date="2017-02" db="EMBL/GenBank/DDBJ databases">
        <title>Delving into the versatile metabolic prowess of the omnipresent phylum Bacteroidetes.</title>
        <authorList>
            <person name="Nobu M.K."/>
            <person name="Mei R."/>
            <person name="Narihiro T."/>
            <person name="Kuroda K."/>
            <person name="Liu W.-T."/>
        </authorList>
    </citation>
    <scope>NUCLEOTIDE SEQUENCE</scope>
    <source>
        <strain evidence="2">ADurb.Bin417</strain>
    </source>
</reference>
<dbReference type="PANTHER" id="PTHR33221">
    <property type="entry name" value="WINGED HELIX-TURN-HELIX TRANSCRIPTIONAL REGULATOR, RRF2 FAMILY"/>
    <property type="match status" value="1"/>
</dbReference>
<organism evidence="2">
    <name type="scientific">candidate division TA06 bacterium ADurb.Bin417</name>
    <dbReference type="NCBI Taxonomy" id="1852828"/>
    <lineage>
        <taxon>Bacteria</taxon>
        <taxon>Bacteria division TA06</taxon>
    </lineage>
</organism>
<evidence type="ECO:0000256" key="1">
    <source>
        <dbReference type="ARBA" id="ARBA00023125"/>
    </source>
</evidence>
<comment type="caution">
    <text evidence="2">The sequence shown here is derived from an EMBL/GenBank/DDBJ whole genome shotgun (WGS) entry which is preliminary data.</text>
</comment>
<dbReference type="InterPro" id="IPR036388">
    <property type="entry name" value="WH-like_DNA-bd_sf"/>
</dbReference>
<dbReference type="PANTHER" id="PTHR33221:SF5">
    <property type="entry name" value="HTH-TYPE TRANSCRIPTIONAL REGULATOR ISCR"/>
    <property type="match status" value="1"/>
</dbReference>
<dbReference type="GO" id="GO:0003700">
    <property type="term" value="F:DNA-binding transcription factor activity"/>
    <property type="evidence" value="ECO:0007669"/>
    <property type="project" value="TreeGrafter"/>
</dbReference>
<gene>
    <name evidence="2" type="primary">cymR</name>
    <name evidence="2" type="ORF">BWY73_01187</name>
</gene>
<dbReference type="Pfam" id="PF02082">
    <property type="entry name" value="Rrf2"/>
    <property type="match status" value="1"/>
</dbReference>
<dbReference type="AlphaFoldDB" id="A0A1V5MDQ9"/>
<dbReference type="SUPFAM" id="SSF46785">
    <property type="entry name" value="Winged helix' DNA-binding domain"/>
    <property type="match status" value="1"/>
</dbReference>
<dbReference type="InterPro" id="IPR000944">
    <property type="entry name" value="Tscrpt_reg_Rrf2"/>
</dbReference>
<dbReference type="PROSITE" id="PS51197">
    <property type="entry name" value="HTH_RRF2_2"/>
    <property type="match status" value="1"/>
</dbReference>
<dbReference type="Proteomes" id="UP000485484">
    <property type="component" value="Unassembled WGS sequence"/>
</dbReference>
<evidence type="ECO:0000313" key="2">
    <source>
        <dbReference type="EMBL" id="OPZ91060.1"/>
    </source>
</evidence>
<dbReference type="Gene3D" id="1.10.10.10">
    <property type="entry name" value="Winged helix-like DNA-binding domain superfamily/Winged helix DNA-binding domain"/>
    <property type="match status" value="1"/>
</dbReference>
<accession>A0A1V5MDQ9</accession>
<dbReference type="GO" id="GO:0005829">
    <property type="term" value="C:cytosol"/>
    <property type="evidence" value="ECO:0007669"/>
    <property type="project" value="TreeGrafter"/>
</dbReference>
<dbReference type="PROSITE" id="PS01332">
    <property type="entry name" value="HTH_RRF2_1"/>
    <property type="match status" value="1"/>
</dbReference>